<evidence type="ECO:0000313" key="4">
    <source>
        <dbReference type="Proteomes" id="UP000315295"/>
    </source>
</evidence>
<evidence type="ECO:0000313" key="3">
    <source>
        <dbReference type="EMBL" id="TQE07038.1"/>
    </source>
</evidence>
<protein>
    <recommendedName>
        <fullName evidence="2">Late embryogenesis abundant protein LEA-2 subgroup domain-containing protein</fullName>
    </recommendedName>
</protein>
<keyword evidence="1" id="KW-0812">Transmembrane</keyword>
<sequence length="347" mass="38252">MLESERFKKIQQNRKCFAYIAIFVVFQIIVLAIFGATVMKIKTPNVRLRSVTVQSLDYSSSGSNSPFFNMTLIAEVSVRNKNFGQFKFDPTKANVTFGGVIVGQGDIIKARAKARKTRRMNVTIEVSSDGISDGAKLGTEVSSGNVTLSTLARVRAMLESERFKKIQQNRKCFAYIAIFVVFQIIVLAIFGATVMKIKTPNVRLRSVTVQSLDYSSSGSNSPFFNMTLIAEVSVRNKNFGQFKFDPTKANVTFGGVIVGQGDIIKARAKARKTRRMNVTIEVSSDGISDGAKLGTEVSSGNVTLSTLARVRGKVTLMKLMKKRKTAQMNCTMIVNLPNQLVYDLACK</sequence>
<keyword evidence="1" id="KW-1133">Transmembrane helix</keyword>
<dbReference type="InterPro" id="IPR004864">
    <property type="entry name" value="LEA_2"/>
</dbReference>
<reference evidence="3 4" key="1">
    <citation type="journal article" date="2019" name="G3 (Bethesda)">
        <title>Sequencing of a Wild Apple (Malus baccata) Genome Unravels the Differences Between Cultivated and Wild Apple Species Regarding Disease Resistance and Cold Tolerance.</title>
        <authorList>
            <person name="Chen X."/>
        </authorList>
    </citation>
    <scope>NUCLEOTIDE SEQUENCE [LARGE SCALE GENOMIC DNA]</scope>
    <source>
        <strain evidence="4">cv. Shandingzi</strain>
        <tissue evidence="3">Leaves</tissue>
    </source>
</reference>
<dbReference type="STRING" id="106549.A0A540N7K8"/>
<organism evidence="3 4">
    <name type="scientific">Malus baccata</name>
    <name type="common">Siberian crab apple</name>
    <name type="synonym">Pyrus baccata</name>
    <dbReference type="NCBI Taxonomy" id="106549"/>
    <lineage>
        <taxon>Eukaryota</taxon>
        <taxon>Viridiplantae</taxon>
        <taxon>Streptophyta</taxon>
        <taxon>Embryophyta</taxon>
        <taxon>Tracheophyta</taxon>
        <taxon>Spermatophyta</taxon>
        <taxon>Magnoliopsida</taxon>
        <taxon>eudicotyledons</taxon>
        <taxon>Gunneridae</taxon>
        <taxon>Pentapetalae</taxon>
        <taxon>rosids</taxon>
        <taxon>fabids</taxon>
        <taxon>Rosales</taxon>
        <taxon>Rosaceae</taxon>
        <taxon>Amygdaloideae</taxon>
        <taxon>Maleae</taxon>
        <taxon>Malus</taxon>
    </lineage>
</organism>
<name>A0A540N7K8_MALBA</name>
<dbReference type="PANTHER" id="PTHR31852">
    <property type="entry name" value="LATE EMBRYOGENESIS ABUNDANT (LEA) HYDROXYPROLINE-RICH GLYCOPROTEIN FAMILY"/>
    <property type="match status" value="1"/>
</dbReference>
<keyword evidence="4" id="KW-1185">Reference proteome</keyword>
<gene>
    <name evidence="3" type="ORF">C1H46_007428</name>
</gene>
<comment type="caution">
    <text evidence="3">The sequence shown here is derived from an EMBL/GenBank/DDBJ whole genome shotgun (WGS) entry which is preliminary data.</text>
</comment>
<dbReference type="SUPFAM" id="SSF117070">
    <property type="entry name" value="LEA14-like"/>
    <property type="match status" value="2"/>
</dbReference>
<dbReference type="Gene3D" id="2.60.40.1820">
    <property type="match status" value="2"/>
</dbReference>
<dbReference type="AlphaFoldDB" id="A0A540N7K8"/>
<dbReference type="Proteomes" id="UP000315295">
    <property type="component" value="Unassembled WGS sequence"/>
</dbReference>
<keyword evidence="1" id="KW-0472">Membrane</keyword>
<accession>A0A540N7K8</accession>
<feature type="transmembrane region" description="Helical" evidence="1">
    <location>
        <begin position="17"/>
        <end position="39"/>
    </location>
</feature>
<proteinExistence type="predicted"/>
<dbReference type="EMBL" id="VIEB01000093">
    <property type="protein sequence ID" value="TQE07038.1"/>
    <property type="molecule type" value="Genomic_DNA"/>
</dbReference>
<dbReference type="Pfam" id="PF03168">
    <property type="entry name" value="LEA_2"/>
    <property type="match status" value="1"/>
</dbReference>
<feature type="transmembrane region" description="Helical" evidence="1">
    <location>
        <begin position="172"/>
        <end position="195"/>
    </location>
</feature>
<evidence type="ECO:0000256" key="1">
    <source>
        <dbReference type="SAM" id="Phobius"/>
    </source>
</evidence>
<dbReference type="InterPro" id="IPR055301">
    <property type="entry name" value="Lea14-like_2"/>
</dbReference>
<evidence type="ECO:0000259" key="2">
    <source>
        <dbReference type="Pfam" id="PF03168"/>
    </source>
</evidence>
<feature type="domain" description="Late embryogenesis abundant protein LEA-2 subgroup" evidence="2">
    <location>
        <begin position="232"/>
        <end position="331"/>
    </location>
</feature>